<evidence type="ECO:0000313" key="3">
    <source>
        <dbReference type="Proteomes" id="UP000265692"/>
    </source>
</evidence>
<accession>A0A396SC84</accession>
<sequence>MRIEHIVDSDTKARLGVSVKDKGNVHPKTNKPKKRKQERLSERDWLEIMGTNRDTYTRKNGAIRRK</sequence>
<dbReference type="Proteomes" id="UP000265692">
    <property type="component" value="Unassembled WGS sequence"/>
</dbReference>
<comment type="caution">
    <text evidence="2">The sequence shown here is derived from an EMBL/GenBank/DDBJ whole genome shotgun (WGS) entry which is preliminary data.</text>
</comment>
<feature type="compositionally biased region" description="Basic residues" evidence="1">
    <location>
        <begin position="28"/>
        <end position="37"/>
    </location>
</feature>
<evidence type="ECO:0000313" key="2">
    <source>
        <dbReference type="EMBL" id="RHW38712.1"/>
    </source>
</evidence>
<dbReference type="EMBL" id="QWEI01000002">
    <property type="protein sequence ID" value="RHW38712.1"/>
    <property type="molecule type" value="Genomic_DNA"/>
</dbReference>
<feature type="compositionally biased region" description="Basic and acidic residues" evidence="1">
    <location>
        <begin position="1"/>
        <end position="24"/>
    </location>
</feature>
<organism evidence="2 3">
    <name type="scientific">Ureibacillus yapensis</name>
    <dbReference type="NCBI Taxonomy" id="2304605"/>
    <lineage>
        <taxon>Bacteria</taxon>
        <taxon>Bacillati</taxon>
        <taxon>Bacillota</taxon>
        <taxon>Bacilli</taxon>
        <taxon>Bacillales</taxon>
        <taxon>Caryophanaceae</taxon>
        <taxon>Ureibacillus</taxon>
    </lineage>
</organism>
<dbReference type="OrthoDB" id="2440833at2"/>
<proteinExistence type="predicted"/>
<keyword evidence="3" id="KW-1185">Reference proteome</keyword>
<name>A0A396SC84_9BACL</name>
<evidence type="ECO:0000256" key="1">
    <source>
        <dbReference type="SAM" id="MobiDB-lite"/>
    </source>
</evidence>
<reference evidence="2 3" key="1">
    <citation type="submission" date="2018-08" db="EMBL/GenBank/DDBJ databases">
        <title>Lysinibacillus sp. YLB-03 draft genome sequence.</title>
        <authorList>
            <person name="Yu L."/>
        </authorList>
    </citation>
    <scope>NUCLEOTIDE SEQUENCE [LARGE SCALE GENOMIC DNA]</scope>
    <source>
        <strain evidence="2 3">YLB-03</strain>
    </source>
</reference>
<feature type="region of interest" description="Disordered" evidence="1">
    <location>
        <begin position="1"/>
        <end position="41"/>
    </location>
</feature>
<gene>
    <name evidence="2" type="ORF">D1B33_07515</name>
</gene>
<protein>
    <submittedName>
        <fullName evidence="2">Uncharacterized protein</fullName>
    </submittedName>
</protein>
<dbReference type="AlphaFoldDB" id="A0A396SC84"/>
<dbReference type="RefSeq" id="WP_118875743.1">
    <property type="nucleotide sequence ID" value="NZ_QWEI01000002.1"/>
</dbReference>